<dbReference type="SUPFAM" id="SSF46785">
    <property type="entry name" value="Winged helix' DNA-binding domain"/>
    <property type="match status" value="1"/>
</dbReference>
<evidence type="ECO:0000313" key="7">
    <source>
        <dbReference type="EMBL" id="ONG49751.1"/>
    </source>
</evidence>
<dbReference type="AlphaFoldDB" id="A0A1V2GXR6"/>
<dbReference type="PANTHER" id="PTHR30537">
    <property type="entry name" value="HTH-TYPE TRANSCRIPTIONAL REGULATOR"/>
    <property type="match status" value="1"/>
</dbReference>
<evidence type="ECO:0000256" key="1">
    <source>
        <dbReference type="ARBA" id="ARBA00009437"/>
    </source>
</evidence>
<dbReference type="OrthoDB" id="9812435at2"/>
<reference evidence="7 8" key="1">
    <citation type="submission" date="2016-10" db="EMBL/GenBank/DDBJ databases">
        <title>Draft Genome sequence of Roseomonas sp. strain M3.</title>
        <authorList>
            <person name="Subhash Y."/>
            <person name="Lee S."/>
        </authorList>
    </citation>
    <scope>NUCLEOTIDE SEQUENCE [LARGE SCALE GENOMIC DNA]</scope>
    <source>
        <strain evidence="7 8">M3</strain>
    </source>
</reference>
<dbReference type="CDD" id="cd08422">
    <property type="entry name" value="PBP2_CrgA_like"/>
    <property type="match status" value="1"/>
</dbReference>
<dbReference type="PROSITE" id="PS50931">
    <property type="entry name" value="HTH_LYSR"/>
    <property type="match status" value="1"/>
</dbReference>
<dbReference type="InterPro" id="IPR005119">
    <property type="entry name" value="LysR_subst-bd"/>
</dbReference>
<dbReference type="Proteomes" id="UP000188879">
    <property type="component" value="Unassembled WGS sequence"/>
</dbReference>
<evidence type="ECO:0000256" key="4">
    <source>
        <dbReference type="ARBA" id="ARBA00023163"/>
    </source>
</evidence>
<organism evidence="7 8">
    <name type="scientific">Teichococcus deserti</name>
    <dbReference type="NCBI Taxonomy" id="1817963"/>
    <lineage>
        <taxon>Bacteria</taxon>
        <taxon>Pseudomonadati</taxon>
        <taxon>Pseudomonadota</taxon>
        <taxon>Alphaproteobacteria</taxon>
        <taxon>Acetobacterales</taxon>
        <taxon>Roseomonadaceae</taxon>
        <taxon>Roseomonas</taxon>
    </lineage>
</organism>
<dbReference type="Gene3D" id="1.10.10.10">
    <property type="entry name" value="Winged helix-like DNA-binding domain superfamily/Winged helix DNA-binding domain"/>
    <property type="match status" value="1"/>
</dbReference>
<sequence>MTELRDGADRLELMRSFLTVAETGTLSAAARRLGVSQPTISRRLQQLERLLGLRLLRRSTHGLSLTAEGERALAQARDLLDGWEALEASLRGARDAPRGLLRVQVPHAFGQDQLIAPLAEYLRSWPEAQVEWRLIDRAPDFIGGAVDCAIRVGWVEDPSVVAVLLAEVPRIAVAAPGLWGEGPPPETAAALAPLPWLALTTYYREELLLTHATEGTHRLALRPRMATDSLYALRAAALAGVGAAVLSAWVVAEDLAAGRLVRLAPGWQAAPLPVYLIYPAGRLQPARLREFIALIRARLPGIAGLTPR</sequence>
<dbReference type="Gene3D" id="3.40.190.290">
    <property type="match status" value="1"/>
</dbReference>
<dbReference type="GO" id="GO:0003677">
    <property type="term" value="F:DNA binding"/>
    <property type="evidence" value="ECO:0007669"/>
    <property type="project" value="UniProtKB-KW"/>
</dbReference>
<dbReference type="EMBL" id="MLCO01000220">
    <property type="protein sequence ID" value="ONG49751.1"/>
    <property type="molecule type" value="Genomic_DNA"/>
</dbReference>
<dbReference type="PANTHER" id="PTHR30537:SF5">
    <property type="entry name" value="HTH-TYPE TRANSCRIPTIONAL ACTIVATOR TTDR-RELATED"/>
    <property type="match status" value="1"/>
</dbReference>
<comment type="caution">
    <text evidence="7">The sequence shown here is derived from an EMBL/GenBank/DDBJ whole genome shotgun (WGS) entry which is preliminary data.</text>
</comment>
<evidence type="ECO:0000313" key="8">
    <source>
        <dbReference type="Proteomes" id="UP000188879"/>
    </source>
</evidence>
<evidence type="ECO:0000259" key="6">
    <source>
        <dbReference type="PROSITE" id="PS50931"/>
    </source>
</evidence>
<dbReference type="InterPro" id="IPR036390">
    <property type="entry name" value="WH_DNA-bd_sf"/>
</dbReference>
<gene>
    <name evidence="7" type="ORF">BKE38_20315</name>
</gene>
<evidence type="ECO:0000256" key="3">
    <source>
        <dbReference type="ARBA" id="ARBA00023125"/>
    </source>
</evidence>
<comment type="similarity">
    <text evidence="1">Belongs to the LysR transcriptional regulatory family.</text>
</comment>
<evidence type="ECO:0000256" key="2">
    <source>
        <dbReference type="ARBA" id="ARBA00023015"/>
    </source>
</evidence>
<dbReference type="RefSeq" id="WP_076959127.1">
    <property type="nucleotide sequence ID" value="NZ_MLCO01000220.1"/>
</dbReference>
<keyword evidence="5" id="KW-0812">Transmembrane</keyword>
<accession>A0A1V2GXR6</accession>
<keyword evidence="4" id="KW-0804">Transcription</keyword>
<keyword evidence="3" id="KW-0238">DNA-binding</keyword>
<dbReference type="InterPro" id="IPR000847">
    <property type="entry name" value="LysR_HTH_N"/>
</dbReference>
<name>A0A1V2GXR6_9PROT</name>
<keyword evidence="5" id="KW-1133">Transmembrane helix</keyword>
<protein>
    <submittedName>
        <fullName evidence="7">LysR family transcriptional regulator</fullName>
    </submittedName>
</protein>
<dbReference type="GO" id="GO:0003700">
    <property type="term" value="F:DNA-binding transcription factor activity"/>
    <property type="evidence" value="ECO:0007669"/>
    <property type="project" value="InterPro"/>
</dbReference>
<feature type="domain" description="HTH lysR-type" evidence="6">
    <location>
        <begin position="9"/>
        <end position="66"/>
    </location>
</feature>
<feature type="transmembrane region" description="Helical" evidence="5">
    <location>
        <begin position="231"/>
        <end position="252"/>
    </location>
</feature>
<proteinExistence type="inferred from homology"/>
<dbReference type="SUPFAM" id="SSF53850">
    <property type="entry name" value="Periplasmic binding protein-like II"/>
    <property type="match status" value="1"/>
</dbReference>
<dbReference type="InterPro" id="IPR036388">
    <property type="entry name" value="WH-like_DNA-bd_sf"/>
</dbReference>
<keyword evidence="5" id="KW-0472">Membrane</keyword>
<dbReference type="Pfam" id="PF00126">
    <property type="entry name" value="HTH_1"/>
    <property type="match status" value="1"/>
</dbReference>
<dbReference type="PRINTS" id="PR00039">
    <property type="entry name" value="HTHLYSR"/>
</dbReference>
<dbReference type="InterPro" id="IPR058163">
    <property type="entry name" value="LysR-type_TF_proteobact-type"/>
</dbReference>
<dbReference type="FunFam" id="1.10.10.10:FF:000001">
    <property type="entry name" value="LysR family transcriptional regulator"/>
    <property type="match status" value="1"/>
</dbReference>
<keyword evidence="8" id="KW-1185">Reference proteome</keyword>
<dbReference type="Pfam" id="PF03466">
    <property type="entry name" value="LysR_substrate"/>
    <property type="match status" value="1"/>
</dbReference>
<evidence type="ECO:0000256" key="5">
    <source>
        <dbReference type="SAM" id="Phobius"/>
    </source>
</evidence>
<keyword evidence="2" id="KW-0805">Transcription regulation</keyword>